<dbReference type="PROSITE" id="PS50932">
    <property type="entry name" value="HTH_LACI_2"/>
    <property type="match status" value="1"/>
</dbReference>
<dbReference type="SMART" id="SM00354">
    <property type="entry name" value="HTH_LACI"/>
    <property type="match status" value="1"/>
</dbReference>
<dbReference type="InterPro" id="IPR000843">
    <property type="entry name" value="HTH_LacI"/>
</dbReference>
<dbReference type="InterPro" id="IPR046335">
    <property type="entry name" value="LacI/GalR-like_sensor"/>
</dbReference>
<evidence type="ECO:0000313" key="6">
    <source>
        <dbReference type="Proteomes" id="UP000517753"/>
    </source>
</evidence>
<dbReference type="Proteomes" id="UP000517753">
    <property type="component" value="Unassembled WGS sequence"/>
</dbReference>
<dbReference type="PRINTS" id="PR00036">
    <property type="entry name" value="HTHLACI"/>
</dbReference>
<dbReference type="PANTHER" id="PTHR30146:SF153">
    <property type="entry name" value="LACTOSE OPERON REPRESSOR"/>
    <property type="match status" value="1"/>
</dbReference>
<dbReference type="Pfam" id="PF00356">
    <property type="entry name" value="LacI"/>
    <property type="match status" value="1"/>
</dbReference>
<dbReference type="Pfam" id="PF13377">
    <property type="entry name" value="Peripla_BP_3"/>
    <property type="match status" value="1"/>
</dbReference>
<dbReference type="GO" id="GO:0003700">
    <property type="term" value="F:DNA-binding transcription factor activity"/>
    <property type="evidence" value="ECO:0007669"/>
    <property type="project" value="TreeGrafter"/>
</dbReference>
<evidence type="ECO:0000256" key="1">
    <source>
        <dbReference type="ARBA" id="ARBA00023015"/>
    </source>
</evidence>
<dbReference type="InterPro" id="IPR028082">
    <property type="entry name" value="Peripla_BP_I"/>
</dbReference>
<name>A0A7Y9FPR4_9SPHN</name>
<dbReference type="GO" id="GO:0000976">
    <property type="term" value="F:transcription cis-regulatory region binding"/>
    <property type="evidence" value="ECO:0007669"/>
    <property type="project" value="TreeGrafter"/>
</dbReference>
<keyword evidence="6" id="KW-1185">Reference proteome</keyword>
<keyword evidence="1" id="KW-0805">Transcription regulation</keyword>
<dbReference type="InterPro" id="IPR010982">
    <property type="entry name" value="Lambda_DNA-bd_dom_sf"/>
</dbReference>
<organism evidence="5 6">
    <name type="scientific">Sphingomonas melonis</name>
    <dbReference type="NCBI Taxonomy" id="152682"/>
    <lineage>
        <taxon>Bacteria</taxon>
        <taxon>Pseudomonadati</taxon>
        <taxon>Pseudomonadota</taxon>
        <taxon>Alphaproteobacteria</taxon>
        <taxon>Sphingomonadales</taxon>
        <taxon>Sphingomonadaceae</taxon>
        <taxon>Sphingomonas</taxon>
    </lineage>
</organism>
<dbReference type="RefSeq" id="WP_179509623.1">
    <property type="nucleotide sequence ID" value="NZ_JACCBY010000004.1"/>
</dbReference>
<dbReference type="CDD" id="cd01392">
    <property type="entry name" value="HTH_LacI"/>
    <property type="match status" value="1"/>
</dbReference>
<keyword evidence="3" id="KW-0804">Transcription</keyword>
<comment type="caution">
    <text evidence="5">The sequence shown here is derived from an EMBL/GenBank/DDBJ whole genome shotgun (WGS) entry which is preliminary data.</text>
</comment>
<feature type="domain" description="HTH lacI-type" evidence="4">
    <location>
        <begin position="15"/>
        <end position="69"/>
    </location>
</feature>
<reference evidence="5 6" key="1">
    <citation type="submission" date="2020-08" db="EMBL/GenBank/DDBJ databases">
        <title>The Agave Microbiome: Exploring the role of microbial communities in plant adaptations to desert environments.</title>
        <authorList>
            <person name="Partida-Martinez L.P."/>
        </authorList>
    </citation>
    <scope>NUCLEOTIDE SEQUENCE [LARGE SCALE GENOMIC DNA]</scope>
    <source>
        <strain evidence="5 6">AS2.3</strain>
    </source>
</reference>
<dbReference type="Gene3D" id="1.10.260.40">
    <property type="entry name" value="lambda repressor-like DNA-binding domains"/>
    <property type="match status" value="1"/>
</dbReference>
<protein>
    <submittedName>
        <fullName evidence="5">LacI family transcriptional regulator</fullName>
    </submittedName>
</protein>
<evidence type="ECO:0000259" key="4">
    <source>
        <dbReference type="PROSITE" id="PS50932"/>
    </source>
</evidence>
<dbReference type="SUPFAM" id="SSF47413">
    <property type="entry name" value="lambda repressor-like DNA-binding domains"/>
    <property type="match status" value="1"/>
</dbReference>
<dbReference type="EMBL" id="JACCBY010000004">
    <property type="protein sequence ID" value="NYD91208.1"/>
    <property type="molecule type" value="Genomic_DNA"/>
</dbReference>
<dbReference type="SUPFAM" id="SSF53822">
    <property type="entry name" value="Periplasmic binding protein-like I"/>
    <property type="match status" value="1"/>
</dbReference>
<sequence>MAAHPAETGTLSRGPTLADVARLAGVSMMTVSRVANDCPNVRRATRERVGEAIRRLNYVPNTEARALATARRRRVALCHSTARTPYLGEILAAALKQSSESGVQLVVIDFDDDEDAALAAARMTTSGVDAVLLCWPFCDVPAVRDVIAATALPCAALAPGRGTGDLTVDNQAAARAMTEHLLRLGHRRIAFIGGDLAEAASHSCLAGYRAAMASAGLSAAASVLMGHGDYRTGLDAAAELLARPTPPTAIFASSDEIAAAVVATAHGRGLDVPADLTVCGFGDSAIARAIWPRLTTSCPPVAELTRQTVSLLVRRARRGTAGIPSAQTALHYRIVRRQSDAAPRLFNHCTMP</sequence>
<dbReference type="PANTHER" id="PTHR30146">
    <property type="entry name" value="LACI-RELATED TRANSCRIPTIONAL REPRESSOR"/>
    <property type="match status" value="1"/>
</dbReference>
<proteinExistence type="predicted"/>
<dbReference type="Gene3D" id="3.40.50.2300">
    <property type="match status" value="2"/>
</dbReference>
<gene>
    <name evidence="5" type="ORF">HD841_003015</name>
</gene>
<evidence type="ECO:0000256" key="2">
    <source>
        <dbReference type="ARBA" id="ARBA00023125"/>
    </source>
</evidence>
<keyword evidence="2" id="KW-0238">DNA-binding</keyword>
<dbReference type="AlphaFoldDB" id="A0A7Y9FPR4"/>
<evidence type="ECO:0000313" key="5">
    <source>
        <dbReference type="EMBL" id="NYD91208.1"/>
    </source>
</evidence>
<evidence type="ECO:0000256" key="3">
    <source>
        <dbReference type="ARBA" id="ARBA00023163"/>
    </source>
</evidence>
<accession>A0A7Y9FPR4</accession>